<dbReference type="EMBL" id="BAAADS010000012">
    <property type="protein sequence ID" value="GAA0601173.1"/>
    <property type="molecule type" value="Genomic_DNA"/>
</dbReference>
<name>A0ABN1FZL7_9BACI</name>
<evidence type="ECO:0000256" key="2">
    <source>
        <dbReference type="ARBA" id="ARBA00022692"/>
    </source>
</evidence>
<dbReference type="Proteomes" id="UP001500866">
    <property type="component" value="Unassembled WGS sequence"/>
</dbReference>
<reference evidence="6 7" key="1">
    <citation type="journal article" date="2019" name="Int. J. Syst. Evol. Microbiol.">
        <title>The Global Catalogue of Microorganisms (GCM) 10K type strain sequencing project: providing services to taxonomists for standard genome sequencing and annotation.</title>
        <authorList>
            <consortium name="The Broad Institute Genomics Platform"/>
            <consortium name="The Broad Institute Genome Sequencing Center for Infectious Disease"/>
            <person name="Wu L."/>
            <person name="Ma J."/>
        </authorList>
    </citation>
    <scope>NUCLEOTIDE SEQUENCE [LARGE SCALE GENOMIC DNA]</scope>
    <source>
        <strain evidence="6 7">JCM 15395</strain>
    </source>
</reference>
<evidence type="ECO:0000313" key="7">
    <source>
        <dbReference type="Proteomes" id="UP001500866"/>
    </source>
</evidence>
<dbReference type="Pfam" id="PF02674">
    <property type="entry name" value="Colicin_V"/>
    <property type="match status" value="1"/>
</dbReference>
<keyword evidence="7" id="KW-1185">Reference proteome</keyword>
<comment type="caution">
    <text evidence="6">The sequence shown here is derived from an EMBL/GenBank/DDBJ whole genome shotgun (WGS) entry which is preliminary data.</text>
</comment>
<comment type="subcellular location">
    <subcellularLocation>
        <location evidence="1">Membrane</location>
        <topology evidence="1">Multi-pass membrane protein</topology>
    </subcellularLocation>
</comment>
<evidence type="ECO:0000256" key="5">
    <source>
        <dbReference type="SAM" id="Phobius"/>
    </source>
</evidence>
<protein>
    <submittedName>
        <fullName evidence="6">CvpA family protein</fullName>
    </submittedName>
</protein>
<gene>
    <name evidence="6" type="ORF">GCM10009001_17240</name>
</gene>
<evidence type="ECO:0000256" key="4">
    <source>
        <dbReference type="ARBA" id="ARBA00023136"/>
    </source>
</evidence>
<dbReference type="PANTHER" id="PTHR37306">
    <property type="entry name" value="COLICIN V PRODUCTION PROTEIN"/>
    <property type="match status" value="1"/>
</dbReference>
<proteinExistence type="predicted"/>
<dbReference type="PANTHER" id="PTHR37306:SF1">
    <property type="entry name" value="COLICIN V PRODUCTION PROTEIN"/>
    <property type="match status" value="1"/>
</dbReference>
<keyword evidence="4 5" id="KW-0472">Membrane</keyword>
<keyword evidence="3 5" id="KW-1133">Transmembrane helix</keyword>
<evidence type="ECO:0000256" key="1">
    <source>
        <dbReference type="ARBA" id="ARBA00004141"/>
    </source>
</evidence>
<evidence type="ECO:0000313" key="6">
    <source>
        <dbReference type="EMBL" id="GAA0601173.1"/>
    </source>
</evidence>
<keyword evidence="2 5" id="KW-0812">Transmembrane</keyword>
<feature type="transmembrane region" description="Helical" evidence="5">
    <location>
        <begin position="118"/>
        <end position="139"/>
    </location>
</feature>
<evidence type="ECO:0000256" key="3">
    <source>
        <dbReference type="ARBA" id="ARBA00022989"/>
    </source>
</evidence>
<dbReference type="InterPro" id="IPR003825">
    <property type="entry name" value="Colicin-V_CvpA"/>
</dbReference>
<dbReference type="RefSeq" id="WP_343812138.1">
    <property type="nucleotide sequence ID" value="NZ_BAAADS010000012.1"/>
</dbReference>
<organism evidence="6 7">
    <name type="scientific">Virgibacillus siamensis</name>
    <dbReference type="NCBI Taxonomy" id="480071"/>
    <lineage>
        <taxon>Bacteria</taxon>
        <taxon>Bacillati</taxon>
        <taxon>Bacillota</taxon>
        <taxon>Bacilli</taxon>
        <taxon>Bacillales</taxon>
        <taxon>Bacillaceae</taxon>
        <taxon>Virgibacillus</taxon>
    </lineage>
</organism>
<accession>A0ABN1FZL7</accession>
<feature type="transmembrane region" description="Helical" evidence="5">
    <location>
        <begin position="27"/>
        <end position="44"/>
    </location>
</feature>
<sequence length="179" mass="20358">MVDLLLIIILIFGFLMGLKRGFVLQAFHLLGFITAFIIAAIYYNELSDRLALWIPYPELENSSVWADFLESMPLEAAFYNAVAFAIIFFAVKIIMQIIASMLDFVADLPVLHSVNKLLGAVLGFVEVYLIIFILLYILALTPLAQVQSWINDSWVALLIIEYTPFLSEKIMDLWFAQVD</sequence>
<feature type="transmembrane region" description="Helical" evidence="5">
    <location>
        <begin position="77"/>
        <end position="98"/>
    </location>
</feature>